<dbReference type="Gene3D" id="3.40.50.2000">
    <property type="entry name" value="Glycogen Phosphorylase B"/>
    <property type="match status" value="2"/>
</dbReference>
<evidence type="ECO:0000313" key="3">
    <source>
        <dbReference type="EMBL" id="XDI35613.1"/>
    </source>
</evidence>
<feature type="domain" description="Glycosyl transferase family 1" evidence="1">
    <location>
        <begin position="216"/>
        <end position="353"/>
    </location>
</feature>
<dbReference type="GO" id="GO:0016757">
    <property type="term" value="F:glycosyltransferase activity"/>
    <property type="evidence" value="ECO:0007669"/>
    <property type="project" value="UniProtKB-KW"/>
</dbReference>
<gene>
    <name evidence="3" type="ORF">AB3N04_12915</name>
</gene>
<organism evidence="3">
    <name type="scientific">Alkalihalophilus sp. As8PL</name>
    <dbReference type="NCBI Taxonomy" id="3237103"/>
    <lineage>
        <taxon>Bacteria</taxon>
        <taxon>Bacillati</taxon>
        <taxon>Bacillota</taxon>
        <taxon>Bacilli</taxon>
        <taxon>Bacillales</taxon>
        <taxon>Bacillaceae</taxon>
        <taxon>Alkalihalophilus</taxon>
    </lineage>
</organism>
<dbReference type="EMBL" id="CP162551">
    <property type="protein sequence ID" value="XDI35613.1"/>
    <property type="molecule type" value="Genomic_DNA"/>
</dbReference>
<dbReference type="Pfam" id="PF13439">
    <property type="entry name" value="Glyco_transf_4"/>
    <property type="match status" value="1"/>
</dbReference>
<feature type="domain" description="Glycosyltransferase subfamily 4-like N-terminal" evidence="2">
    <location>
        <begin position="25"/>
        <end position="197"/>
    </location>
</feature>
<dbReference type="InterPro" id="IPR001296">
    <property type="entry name" value="Glyco_trans_1"/>
</dbReference>
<protein>
    <submittedName>
        <fullName evidence="3">Glycosyltransferase</fullName>
        <ecNumber evidence="3">2.4.-.-</ecNumber>
    </submittedName>
</protein>
<keyword evidence="3" id="KW-0808">Transferase</keyword>
<keyword evidence="3" id="KW-0328">Glycosyltransferase</keyword>
<dbReference type="PANTHER" id="PTHR45947:SF3">
    <property type="entry name" value="SULFOQUINOVOSYL TRANSFERASE SQD2"/>
    <property type="match status" value="1"/>
</dbReference>
<dbReference type="InterPro" id="IPR050194">
    <property type="entry name" value="Glycosyltransferase_grp1"/>
</dbReference>
<proteinExistence type="predicted"/>
<evidence type="ECO:0000259" key="1">
    <source>
        <dbReference type="Pfam" id="PF00534"/>
    </source>
</evidence>
<sequence>MKILIVTQIYPGYKQETRQTSPFAIHYFASEWIKQGHDVEVVRMWPYRPFPLSLVMDKKMGKYAYRESFDKDNVRVHRLPVKKIPAINFLQRHIKHSKDRIQEEVKVFNPDLILCHAISPDFFLGCQLADQLHIPIFLTIHKTDINYLSKKSGLKKFNKYKSKLNGLFFRSNVLKEKYSNICELEQEGRIIPSGIDEREILKIEEFYNKSKIVSLKIVVACNLIKSKRVGTIIHAVHRLGLKYQVTLKVIGDGPERSNLENYVKENRLEKTVEFLGSLSRKEVLTFMYNSDIFVMVSAPETFGLVYIEAMSKGCIVIGSKGEGIDGFIRHGKNGFLCEVDNVEELYGIMECCLNQTHEEKKSILLESYKTVKELTTEKCAEKYMGALKKYMSKL</sequence>
<dbReference type="SUPFAM" id="SSF53756">
    <property type="entry name" value="UDP-Glycosyltransferase/glycogen phosphorylase"/>
    <property type="match status" value="1"/>
</dbReference>
<reference evidence="3" key="1">
    <citation type="submission" date="2024-07" db="EMBL/GenBank/DDBJ databases">
        <title>Identification and characteristics of an arsenic-resistant bacterial isolate, which belongs to a novel species.</title>
        <authorList>
            <person name="Juszczyk A."/>
            <person name="Kowalczyk A."/>
            <person name="Was K."/>
            <person name="Kosowicz W."/>
            <person name="Budzyn A."/>
            <person name="Latowski D."/>
        </authorList>
    </citation>
    <scope>NUCLEOTIDE SEQUENCE</scope>
    <source>
        <strain evidence="3">As8PL</strain>
    </source>
</reference>
<dbReference type="EC" id="2.4.-.-" evidence="3"/>
<dbReference type="PANTHER" id="PTHR45947">
    <property type="entry name" value="SULFOQUINOVOSYL TRANSFERASE SQD2"/>
    <property type="match status" value="1"/>
</dbReference>
<dbReference type="Pfam" id="PF00534">
    <property type="entry name" value="Glycos_transf_1"/>
    <property type="match status" value="1"/>
</dbReference>
<accession>A0AB39BPF0</accession>
<dbReference type="RefSeq" id="WP_368503156.1">
    <property type="nucleotide sequence ID" value="NZ_CP162551.1"/>
</dbReference>
<evidence type="ECO:0000259" key="2">
    <source>
        <dbReference type="Pfam" id="PF13439"/>
    </source>
</evidence>
<dbReference type="InterPro" id="IPR028098">
    <property type="entry name" value="Glyco_trans_4-like_N"/>
</dbReference>
<name>A0AB39BPF0_9BACI</name>
<dbReference type="AlphaFoldDB" id="A0AB39BPF0"/>